<dbReference type="GO" id="GO:0003824">
    <property type="term" value="F:catalytic activity"/>
    <property type="evidence" value="ECO:0007669"/>
    <property type="project" value="InterPro"/>
</dbReference>
<dbReference type="EMBL" id="AP019620">
    <property type="protein sequence ID" value="BBJ38335.1"/>
    <property type="molecule type" value="Genomic_DNA"/>
</dbReference>
<sequence>MKLARFHTPPDGSGASFGVVDGDEVVDLGHRMASFEAMLTELHNATPRPDDPRWPVSTVTWQPPIGTHAKVVCVGYNYPSHAVESQEAQPEWPTLFTRFPDSFVGAGRPVVRPYDTDSLDWEGEVAFVVGHPARRVTADRADRHIAGFTCMAENSVRDWQLHTRQATAGKNWYASGSCGPWLVTPDELGDGPPRVTTRLNDTVVQDDSTDRLAFSFGELLAYISAFTPLRPGDVIATGTPRASATDKIPPVSAPGRRARSRSVGCRRAPEPGHRRGTLPEPRGGTPMSPYQWSDRDVEARADLPSVIDAVQGVLEHEATGAAWNIDKTMATWAPMSSAHALGAIDTEEQLVVFKTWVNTPAGATAVLTAFSAADGSLRASLQAGVAGALRTAAVSGLATRWMSHQDADELAVLGTGRQALRQVAAVAAVRKLRRVRVWSRTPERAVGFAAQVQTDLGLAAEAFPTVEAASQDAPIVTLITRATDPFFTLDTLAQGAHLNAVGAILPANAEFDAALLASSALTVVDSVSNARRGSRELGEFFGDDWTSVHRLADLVTGKVARPERPRCTVFKGMGMGLSDLSVAALLLRDARPSPQK</sequence>
<dbReference type="InterPro" id="IPR003462">
    <property type="entry name" value="ODC_Mu_crystall"/>
</dbReference>
<accession>A0A499UBE9</accession>
<dbReference type="InterPro" id="IPR051121">
    <property type="entry name" value="FAH"/>
</dbReference>
<dbReference type="PANTHER" id="PTHR42796:SF4">
    <property type="entry name" value="FUMARYLACETOACETATE HYDROLASE DOMAIN-CONTAINING PROTEIN 2A"/>
    <property type="match status" value="1"/>
</dbReference>
<protein>
    <recommendedName>
        <fullName evidence="4">Fumarylacetoacetase-like C-terminal domain-containing protein</fullName>
    </recommendedName>
</protein>
<feature type="region of interest" description="Disordered" evidence="3">
    <location>
        <begin position="237"/>
        <end position="289"/>
    </location>
</feature>
<dbReference type="Gene3D" id="3.90.850.10">
    <property type="entry name" value="Fumarylacetoacetase-like, C-terminal domain"/>
    <property type="match status" value="1"/>
</dbReference>
<dbReference type="InterPro" id="IPR011234">
    <property type="entry name" value="Fumarylacetoacetase-like_C"/>
</dbReference>
<proteinExistence type="inferred from homology"/>
<dbReference type="InterPro" id="IPR036291">
    <property type="entry name" value="NAD(P)-bd_dom_sf"/>
</dbReference>
<gene>
    <name evidence="5" type="ORF">SSPO_010530</name>
</gene>
<dbReference type="PANTHER" id="PTHR42796">
    <property type="entry name" value="FUMARYLACETOACETATE HYDROLASE DOMAIN-CONTAINING PROTEIN 2A-RELATED"/>
    <property type="match status" value="1"/>
</dbReference>
<keyword evidence="2" id="KW-0479">Metal-binding</keyword>
<dbReference type="AlphaFoldDB" id="A0A499UBE9"/>
<dbReference type="Gene3D" id="3.30.1780.10">
    <property type="entry name" value="ornithine cyclodeaminase, domain 1"/>
    <property type="match status" value="1"/>
</dbReference>
<evidence type="ECO:0000256" key="1">
    <source>
        <dbReference type="ARBA" id="ARBA00010211"/>
    </source>
</evidence>
<evidence type="ECO:0000256" key="3">
    <source>
        <dbReference type="SAM" id="MobiDB-lite"/>
    </source>
</evidence>
<evidence type="ECO:0000313" key="5">
    <source>
        <dbReference type="EMBL" id="BBJ38335.1"/>
    </source>
</evidence>
<dbReference type="Proteomes" id="UP000463951">
    <property type="component" value="Chromosome"/>
</dbReference>
<dbReference type="SUPFAM" id="SSF51735">
    <property type="entry name" value="NAD(P)-binding Rossmann-fold domains"/>
    <property type="match status" value="1"/>
</dbReference>
<dbReference type="InterPro" id="IPR023401">
    <property type="entry name" value="ODC_N"/>
</dbReference>
<dbReference type="GO" id="GO:0044281">
    <property type="term" value="P:small molecule metabolic process"/>
    <property type="evidence" value="ECO:0007669"/>
    <property type="project" value="UniProtKB-ARBA"/>
</dbReference>
<dbReference type="Pfam" id="PF01557">
    <property type="entry name" value="FAA_hydrolase"/>
    <property type="match status" value="1"/>
</dbReference>
<dbReference type="GO" id="GO:0046872">
    <property type="term" value="F:metal ion binding"/>
    <property type="evidence" value="ECO:0007669"/>
    <property type="project" value="UniProtKB-KW"/>
</dbReference>
<dbReference type="SUPFAM" id="SSF56529">
    <property type="entry name" value="FAH"/>
    <property type="match status" value="1"/>
</dbReference>
<name>A0A499UBE9_9ACTN</name>
<evidence type="ECO:0000259" key="4">
    <source>
        <dbReference type="Pfam" id="PF01557"/>
    </source>
</evidence>
<reference evidence="5 6" key="1">
    <citation type="journal article" date="2020" name="Int. J. Syst. Evol. Microbiol.">
        <title>Reclassification of Streptomyces castelarensis and Streptomyces sporoclivatus as later heterotypic synonyms of Streptomyces antimycoticus.</title>
        <authorList>
            <person name="Komaki H."/>
            <person name="Tamura T."/>
        </authorList>
    </citation>
    <scope>NUCLEOTIDE SEQUENCE [LARGE SCALE GENOMIC DNA]</scope>
    <source>
        <strain evidence="5 6">NBRC 100767</strain>
    </source>
</reference>
<evidence type="ECO:0000313" key="6">
    <source>
        <dbReference type="Proteomes" id="UP000463951"/>
    </source>
</evidence>
<organism evidence="5 6">
    <name type="scientific">Streptomyces antimycoticus</name>
    <dbReference type="NCBI Taxonomy" id="68175"/>
    <lineage>
        <taxon>Bacteria</taxon>
        <taxon>Bacillati</taxon>
        <taxon>Actinomycetota</taxon>
        <taxon>Actinomycetes</taxon>
        <taxon>Kitasatosporales</taxon>
        <taxon>Streptomycetaceae</taxon>
        <taxon>Streptomyces</taxon>
        <taxon>Streptomyces violaceusniger group</taxon>
    </lineage>
</organism>
<comment type="similarity">
    <text evidence="1">Belongs to the FAH family.</text>
</comment>
<dbReference type="Pfam" id="PF02423">
    <property type="entry name" value="OCD_Mu_crystall"/>
    <property type="match status" value="1"/>
</dbReference>
<evidence type="ECO:0000256" key="2">
    <source>
        <dbReference type="ARBA" id="ARBA00022723"/>
    </source>
</evidence>
<dbReference type="Gene3D" id="3.40.50.720">
    <property type="entry name" value="NAD(P)-binding Rossmann-like Domain"/>
    <property type="match status" value="1"/>
</dbReference>
<dbReference type="InterPro" id="IPR036663">
    <property type="entry name" value="Fumarylacetoacetase_C_sf"/>
</dbReference>
<feature type="domain" description="Fumarylacetoacetase-like C-terminal" evidence="4">
    <location>
        <begin position="70"/>
        <end position="245"/>
    </location>
</feature>